<dbReference type="Proteomes" id="UP000321332">
    <property type="component" value="Chromosome"/>
</dbReference>
<proteinExistence type="predicted"/>
<keyword evidence="1" id="KW-0472">Membrane</keyword>
<evidence type="ECO:0000256" key="1">
    <source>
        <dbReference type="SAM" id="Phobius"/>
    </source>
</evidence>
<feature type="transmembrane region" description="Helical" evidence="1">
    <location>
        <begin position="6"/>
        <end position="28"/>
    </location>
</feature>
<evidence type="ECO:0000313" key="3">
    <source>
        <dbReference type="Proteomes" id="UP000321332"/>
    </source>
</evidence>
<accession>A0AAE6IKF2</accession>
<organism evidence="2 3">
    <name type="scientific">Leuconostoc carnosum</name>
    <dbReference type="NCBI Taxonomy" id="1252"/>
    <lineage>
        <taxon>Bacteria</taxon>
        <taxon>Bacillati</taxon>
        <taxon>Bacillota</taxon>
        <taxon>Bacilli</taxon>
        <taxon>Lactobacillales</taxon>
        <taxon>Lactobacillaceae</taxon>
        <taxon>Leuconostoc</taxon>
    </lineage>
</organism>
<dbReference type="RefSeq" id="WP_081579528.1">
    <property type="nucleotide sequence ID" value="NZ_CP042374.1"/>
</dbReference>
<gene>
    <name evidence="2" type="ORF">FGL89_02620</name>
</gene>
<dbReference type="GeneID" id="61186622"/>
<dbReference type="AlphaFoldDB" id="A0AAE6IKF2"/>
<sequence>MELIKAMHIFITITVSFIVLTILIFCLVKSLTRFLAKQAVNIRKITQYQLLTAIKAYDPKMADIIYKHLKEEWRSLDVDQNQ</sequence>
<reference evidence="2 3" key="1">
    <citation type="submission" date="2019-06" db="EMBL/GenBank/DDBJ databases">
        <title>Genome analyses of bacteria isolated from kimchi.</title>
        <authorList>
            <person name="Lee S."/>
            <person name="Ahn S."/>
            <person name="Roh S."/>
        </authorList>
    </citation>
    <scope>NUCLEOTIDE SEQUENCE [LARGE SCALE GENOMIC DNA]</scope>
    <source>
        <strain evidence="2 3">CBA3620</strain>
    </source>
</reference>
<protein>
    <submittedName>
        <fullName evidence="2">Uncharacterized protein</fullName>
    </submittedName>
</protein>
<keyword evidence="1" id="KW-0812">Transmembrane</keyword>
<dbReference type="EMBL" id="CP042374">
    <property type="protein sequence ID" value="QEA33117.1"/>
    <property type="molecule type" value="Genomic_DNA"/>
</dbReference>
<name>A0AAE6IKF2_LEUCA</name>
<evidence type="ECO:0000313" key="2">
    <source>
        <dbReference type="EMBL" id="QEA33117.1"/>
    </source>
</evidence>
<keyword evidence="1" id="KW-1133">Transmembrane helix</keyword>